<name>A0A2L2TB85_9HYPO</name>
<proteinExistence type="predicted"/>
<dbReference type="Proteomes" id="UP000245910">
    <property type="component" value="Chromosome III"/>
</dbReference>
<keyword evidence="2" id="KW-1185">Reference proteome</keyword>
<accession>A0A2L2TB85</accession>
<protein>
    <submittedName>
        <fullName evidence="1">Uncharacterized protein</fullName>
    </submittedName>
</protein>
<dbReference type="OrthoDB" id="4693074at2759"/>
<evidence type="ECO:0000313" key="2">
    <source>
        <dbReference type="Proteomes" id="UP000245910"/>
    </source>
</evidence>
<organism evidence="1 2">
    <name type="scientific">Fusarium venenatum</name>
    <dbReference type="NCBI Taxonomy" id="56646"/>
    <lineage>
        <taxon>Eukaryota</taxon>
        <taxon>Fungi</taxon>
        <taxon>Dikarya</taxon>
        <taxon>Ascomycota</taxon>
        <taxon>Pezizomycotina</taxon>
        <taxon>Sordariomycetes</taxon>
        <taxon>Hypocreomycetidae</taxon>
        <taxon>Hypocreales</taxon>
        <taxon>Nectriaceae</taxon>
        <taxon>Fusarium</taxon>
    </lineage>
</organism>
<dbReference type="AlphaFoldDB" id="A0A2L2TB85"/>
<evidence type="ECO:0000313" key="1">
    <source>
        <dbReference type="EMBL" id="CEI68224.1"/>
    </source>
</evidence>
<sequence length="107" mass="11108">MGATQSIPVVGEAVTIVDSCVRTVAAGACAAVGNTEAAEELIKSADQSWVDYSEKSAIASNIQILANFNDDERKSYLLGKQGEAWTSLGKNTPVVSHVIGVINNANG</sequence>
<reference evidence="1" key="1">
    <citation type="submission" date="2014-10" db="EMBL/GenBank/DDBJ databases">
        <authorList>
            <person name="Seo M.-J."/>
            <person name="Seok Y.J."/>
            <person name="Cha I.-T."/>
        </authorList>
    </citation>
    <scope>NUCLEOTIDE SEQUENCE</scope>
    <source>
        <strain evidence="1">A3/5</strain>
    </source>
</reference>
<dbReference type="EMBL" id="LN649231">
    <property type="protein sequence ID" value="CEI68224.1"/>
    <property type="molecule type" value="Genomic_DNA"/>
</dbReference>